<dbReference type="Pfam" id="PF07729">
    <property type="entry name" value="FCD"/>
    <property type="match status" value="1"/>
</dbReference>
<dbReference type="PANTHER" id="PTHR43537">
    <property type="entry name" value="TRANSCRIPTIONAL REGULATOR, GNTR FAMILY"/>
    <property type="match status" value="1"/>
</dbReference>
<dbReference type="InterPro" id="IPR008920">
    <property type="entry name" value="TF_FadR/GntR_C"/>
</dbReference>
<evidence type="ECO:0000259" key="4">
    <source>
        <dbReference type="PROSITE" id="PS50949"/>
    </source>
</evidence>
<dbReference type="SUPFAM" id="SSF46785">
    <property type="entry name" value="Winged helix' DNA-binding domain"/>
    <property type="match status" value="1"/>
</dbReference>
<evidence type="ECO:0000313" key="6">
    <source>
        <dbReference type="Proteomes" id="UP000246018"/>
    </source>
</evidence>
<dbReference type="InterPro" id="IPR036390">
    <property type="entry name" value="WH_DNA-bd_sf"/>
</dbReference>
<reference evidence="5 6" key="1">
    <citation type="submission" date="2018-04" db="EMBL/GenBank/DDBJ databases">
        <title>Genome of Nocardioides gansuensis WSJ-1.</title>
        <authorList>
            <person name="Wu S."/>
            <person name="Wang G."/>
        </authorList>
    </citation>
    <scope>NUCLEOTIDE SEQUENCE [LARGE SCALE GENOMIC DNA]</scope>
    <source>
        <strain evidence="5 6">WSJ-1</strain>
    </source>
</reference>
<dbReference type="InterPro" id="IPR011711">
    <property type="entry name" value="GntR_C"/>
</dbReference>
<comment type="caution">
    <text evidence="5">The sequence shown here is derived from an EMBL/GenBank/DDBJ whole genome shotgun (WGS) entry which is preliminary data.</text>
</comment>
<dbReference type="SUPFAM" id="SSF48008">
    <property type="entry name" value="GntR ligand-binding domain-like"/>
    <property type="match status" value="1"/>
</dbReference>
<evidence type="ECO:0000256" key="3">
    <source>
        <dbReference type="ARBA" id="ARBA00023163"/>
    </source>
</evidence>
<proteinExistence type="predicted"/>
<dbReference type="AlphaFoldDB" id="A0A2T8FCT6"/>
<dbReference type="InterPro" id="IPR036388">
    <property type="entry name" value="WH-like_DNA-bd_sf"/>
</dbReference>
<dbReference type="OrthoDB" id="8663149at2"/>
<dbReference type="Gene3D" id="1.20.120.530">
    <property type="entry name" value="GntR ligand-binding domain-like"/>
    <property type="match status" value="1"/>
</dbReference>
<keyword evidence="6" id="KW-1185">Reference proteome</keyword>
<dbReference type="SMART" id="SM00895">
    <property type="entry name" value="FCD"/>
    <property type="match status" value="1"/>
</dbReference>
<dbReference type="EMBL" id="QDGZ01000003">
    <property type="protein sequence ID" value="PVG83522.1"/>
    <property type="molecule type" value="Genomic_DNA"/>
</dbReference>
<gene>
    <name evidence="5" type="ORF">DDE18_07915</name>
</gene>
<dbReference type="PANTHER" id="PTHR43537:SF45">
    <property type="entry name" value="GNTR FAMILY REGULATORY PROTEIN"/>
    <property type="match status" value="1"/>
</dbReference>
<dbReference type="Pfam" id="PF00392">
    <property type="entry name" value="GntR"/>
    <property type="match status" value="1"/>
</dbReference>
<protein>
    <submittedName>
        <fullName evidence="5">GntR family transcriptional regulator</fullName>
    </submittedName>
</protein>
<dbReference type="PROSITE" id="PS50949">
    <property type="entry name" value="HTH_GNTR"/>
    <property type="match status" value="1"/>
</dbReference>
<sequence>MSTVSFSWWHKKPRAKRRLRAATGLQGEHVAAKSSAPTGIPRATFASMVGERIRSNIIEGVLPPGSQLHEVELAASFGVSRGPVREALQRLIQEGLLRSEPHRGVFVPVMSAADIDDIYLARQALETAAVQRITARSRTASAYKAMDKIVRAMEAAEKADDWKTVANRDLEFHSALVAAAESPRLERMFSTVISETRLCLTVLTSSYEARDDLVEEHRQICELLRNDDTAGAVALLKKHFDDAVVTLKRRLETEDEQVG</sequence>
<feature type="domain" description="HTH gntR-type" evidence="4">
    <location>
        <begin position="43"/>
        <end position="110"/>
    </location>
</feature>
<dbReference type="SMART" id="SM00345">
    <property type="entry name" value="HTH_GNTR"/>
    <property type="match status" value="1"/>
</dbReference>
<dbReference type="Gene3D" id="1.10.10.10">
    <property type="entry name" value="Winged helix-like DNA-binding domain superfamily/Winged helix DNA-binding domain"/>
    <property type="match status" value="1"/>
</dbReference>
<evidence type="ECO:0000256" key="1">
    <source>
        <dbReference type="ARBA" id="ARBA00023015"/>
    </source>
</evidence>
<evidence type="ECO:0000313" key="5">
    <source>
        <dbReference type="EMBL" id="PVG83522.1"/>
    </source>
</evidence>
<dbReference type="GO" id="GO:0003677">
    <property type="term" value="F:DNA binding"/>
    <property type="evidence" value="ECO:0007669"/>
    <property type="project" value="UniProtKB-KW"/>
</dbReference>
<keyword evidence="2" id="KW-0238">DNA-binding</keyword>
<evidence type="ECO:0000256" key="2">
    <source>
        <dbReference type="ARBA" id="ARBA00023125"/>
    </source>
</evidence>
<dbReference type="GO" id="GO:0003700">
    <property type="term" value="F:DNA-binding transcription factor activity"/>
    <property type="evidence" value="ECO:0007669"/>
    <property type="project" value="InterPro"/>
</dbReference>
<name>A0A2T8FCT6_9ACTN</name>
<dbReference type="InterPro" id="IPR000524">
    <property type="entry name" value="Tscrpt_reg_HTH_GntR"/>
</dbReference>
<dbReference type="PRINTS" id="PR00035">
    <property type="entry name" value="HTHGNTR"/>
</dbReference>
<accession>A0A2T8FCT6</accession>
<keyword evidence="3" id="KW-0804">Transcription</keyword>
<dbReference type="CDD" id="cd07377">
    <property type="entry name" value="WHTH_GntR"/>
    <property type="match status" value="1"/>
</dbReference>
<dbReference type="Proteomes" id="UP000246018">
    <property type="component" value="Unassembled WGS sequence"/>
</dbReference>
<organism evidence="5 6">
    <name type="scientific">Nocardioides gansuensis</name>
    <dbReference type="NCBI Taxonomy" id="2138300"/>
    <lineage>
        <taxon>Bacteria</taxon>
        <taxon>Bacillati</taxon>
        <taxon>Actinomycetota</taxon>
        <taxon>Actinomycetes</taxon>
        <taxon>Propionibacteriales</taxon>
        <taxon>Nocardioidaceae</taxon>
        <taxon>Nocardioides</taxon>
    </lineage>
</organism>
<keyword evidence="1" id="KW-0805">Transcription regulation</keyword>